<dbReference type="PANTHER" id="PTHR24394:SF29">
    <property type="entry name" value="MYONEURIN"/>
    <property type="match status" value="1"/>
</dbReference>
<dbReference type="GO" id="GO:0005634">
    <property type="term" value="C:nucleus"/>
    <property type="evidence" value="ECO:0007669"/>
    <property type="project" value="UniProtKB-SubCell"/>
</dbReference>
<keyword evidence="2" id="KW-0479">Metal-binding</keyword>
<dbReference type="FunFam" id="3.30.160.60:FF:000100">
    <property type="entry name" value="Zinc finger 45-like"/>
    <property type="match status" value="1"/>
</dbReference>
<comment type="subcellular location">
    <subcellularLocation>
        <location evidence="1">Nucleus</location>
    </subcellularLocation>
</comment>
<dbReference type="AlphaFoldDB" id="A0A8S9X3E0"/>
<dbReference type="Gene3D" id="3.30.160.60">
    <property type="entry name" value="Classic Zinc Finger"/>
    <property type="match status" value="2"/>
</dbReference>
<evidence type="ECO:0000313" key="10">
    <source>
        <dbReference type="Proteomes" id="UP000466442"/>
    </source>
</evidence>
<evidence type="ECO:0000256" key="4">
    <source>
        <dbReference type="ARBA" id="ARBA00022771"/>
    </source>
</evidence>
<proteinExistence type="predicted"/>
<protein>
    <recommendedName>
        <fullName evidence="8">C2H2-type domain-containing protein</fullName>
    </recommendedName>
</protein>
<feature type="domain" description="C2H2-type" evidence="8">
    <location>
        <begin position="73"/>
        <end position="91"/>
    </location>
</feature>
<keyword evidence="5" id="KW-0862">Zinc</keyword>
<dbReference type="EMBL" id="WIXP02000011">
    <property type="protein sequence ID" value="KAF6202974.1"/>
    <property type="molecule type" value="Genomic_DNA"/>
</dbReference>
<dbReference type="SUPFAM" id="SSF57667">
    <property type="entry name" value="beta-beta-alpha zinc fingers"/>
    <property type="match status" value="2"/>
</dbReference>
<reference evidence="9" key="1">
    <citation type="journal article" date="2021" name="Mol. Ecol. Resour.">
        <title>Apolygus lucorum genome provides insights into omnivorousness and mesophyll feeding.</title>
        <authorList>
            <person name="Liu Y."/>
            <person name="Liu H."/>
            <person name="Wang H."/>
            <person name="Huang T."/>
            <person name="Liu B."/>
            <person name="Yang B."/>
            <person name="Yin L."/>
            <person name="Li B."/>
            <person name="Zhang Y."/>
            <person name="Zhang S."/>
            <person name="Jiang F."/>
            <person name="Zhang X."/>
            <person name="Ren Y."/>
            <person name="Wang B."/>
            <person name="Wang S."/>
            <person name="Lu Y."/>
            <person name="Wu K."/>
            <person name="Fan W."/>
            <person name="Wang G."/>
        </authorList>
    </citation>
    <scope>NUCLEOTIDE SEQUENCE</scope>
    <source>
        <strain evidence="9">12Hb</strain>
    </source>
</reference>
<evidence type="ECO:0000256" key="6">
    <source>
        <dbReference type="ARBA" id="ARBA00023242"/>
    </source>
</evidence>
<dbReference type="GO" id="GO:0008270">
    <property type="term" value="F:zinc ion binding"/>
    <property type="evidence" value="ECO:0007669"/>
    <property type="project" value="UniProtKB-KW"/>
</dbReference>
<sequence length="195" mass="22610">MFCRVACGEKRKWSFIKAKSLRGQSVSVTICQVFLSLSFSDLYWLKPFYEPAIRVQQMRTKDLGNALYEKKKYPCDRCSKTYSRRDHLRRHWFNNSCVGTDQKVVQADFTCSPCGKLFKRKDHLIRHQKLNCSNSTNSLHCHICPFYSKSRKRLEIHFSKAHSSLAEASIAALNLRLPQNANPTSFLERALNLSV</sequence>
<dbReference type="PANTHER" id="PTHR24394">
    <property type="entry name" value="ZINC FINGER PROTEIN"/>
    <property type="match status" value="1"/>
</dbReference>
<gene>
    <name evidence="9" type="ORF">GE061_003385</name>
</gene>
<organism evidence="9 10">
    <name type="scientific">Apolygus lucorum</name>
    <name type="common">Small green plant bug</name>
    <name type="synonym">Lygocoris lucorum</name>
    <dbReference type="NCBI Taxonomy" id="248454"/>
    <lineage>
        <taxon>Eukaryota</taxon>
        <taxon>Metazoa</taxon>
        <taxon>Ecdysozoa</taxon>
        <taxon>Arthropoda</taxon>
        <taxon>Hexapoda</taxon>
        <taxon>Insecta</taxon>
        <taxon>Pterygota</taxon>
        <taxon>Neoptera</taxon>
        <taxon>Paraneoptera</taxon>
        <taxon>Hemiptera</taxon>
        <taxon>Heteroptera</taxon>
        <taxon>Panheteroptera</taxon>
        <taxon>Cimicomorpha</taxon>
        <taxon>Miridae</taxon>
        <taxon>Mirini</taxon>
        <taxon>Apolygus</taxon>
    </lineage>
</organism>
<evidence type="ECO:0000313" key="9">
    <source>
        <dbReference type="EMBL" id="KAF6202974.1"/>
    </source>
</evidence>
<keyword evidence="6" id="KW-0539">Nucleus</keyword>
<dbReference type="PROSITE" id="PS50157">
    <property type="entry name" value="ZINC_FINGER_C2H2_2"/>
    <property type="match status" value="2"/>
</dbReference>
<keyword evidence="10" id="KW-1185">Reference proteome</keyword>
<dbReference type="Proteomes" id="UP000466442">
    <property type="component" value="Unassembled WGS sequence"/>
</dbReference>
<keyword evidence="3" id="KW-0677">Repeat</keyword>
<dbReference type="GO" id="GO:0000981">
    <property type="term" value="F:DNA-binding transcription factor activity, RNA polymerase II-specific"/>
    <property type="evidence" value="ECO:0007669"/>
    <property type="project" value="TreeGrafter"/>
</dbReference>
<feature type="domain" description="C2H2-type" evidence="8">
    <location>
        <begin position="109"/>
        <end position="136"/>
    </location>
</feature>
<accession>A0A8S9X3E0</accession>
<evidence type="ECO:0000256" key="5">
    <source>
        <dbReference type="ARBA" id="ARBA00022833"/>
    </source>
</evidence>
<dbReference type="InterPro" id="IPR013087">
    <property type="entry name" value="Znf_C2H2_type"/>
</dbReference>
<dbReference type="SMART" id="SM00355">
    <property type="entry name" value="ZnF_C2H2"/>
    <property type="match status" value="3"/>
</dbReference>
<evidence type="ECO:0000256" key="2">
    <source>
        <dbReference type="ARBA" id="ARBA00022723"/>
    </source>
</evidence>
<dbReference type="OrthoDB" id="6675812at2759"/>
<dbReference type="Pfam" id="PF00096">
    <property type="entry name" value="zf-C2H2"/>
    <property type="match status" value="2"/>
</dbReference>
<comment type="caution">
    <text evidence="9">The sequence shown here is derived from an EMBL/GenBank/DDBJ whole genome shotgun (WGS) entry which is preliminary data.</text>
</comment>
<evidence type="ECO:0000256" key="3">
    <source>
        <dbReference type="ARBA" id="ARBA00022737"/>
    </source>
</evidence>
<evidence type="ECO:0000256" key="1">
    <source>
        <dbReference type="ARBA" id="ARBA00004123"/>
    </source>
</evidence>
<keyword evidence="4 7" id="KW-0863">Zinc-finger</keyword>
<dbReference type="InterPro" id="IPR036236">
    <property type="entry name" value="Znf_C2H2_sf"/>
</dbReference>
<evidence type="ECO:0000259" key="8">
    <source>
        <dbReference type="PROSITE" id="PS50157"/>
    </source>
</evidence>
<evidence type="ECO:0000256" key="7">
    <source>
        <dbReference type="PROSITE-ProRule" id="PRU00042"/>
    </source>
</evidence>
<name>A0A8S9X3E0_APOLU</name>